<gene>
    <name evidence="1" type="ORF">KDL01_22760</name>
</gene>
<reference evidence="1" key="1">
    <citation type="submission" date="2021-04" db="EMBL/GenBank/DDBJ databases">
        <title>Genome based classification of Actinospica acidithermotolerans sp. nov., an actinobacterium isolated from an Indonesian hot spring.</title>
        <authorList>
            <person name="Kusuma A.B."/>
            <person name="Putra K.E."/>
            <person name="Nafisah S."/>
            <person name="Loh J."/>
            <person name="Nouioui I."/>
            <person name="Goodfellow M."/>
        </authorList>
    </citation>
    <scope>NUCLEOTIDE SEQUENCE</scope>
    <source>
        <strain evidence="1">CSCA 57</strain>
    </source>
</reference>
<name>A0A941ERP6_9ACTN</name>
<keyword evidence="2" id="KW-1185">Reference proteome</keyword>
<sequence length="186" mass="19850">MTTTIDLLCARVFLGLREDRLGTDDVVELACALMDSGHGGDAVREAVERDPRQVSPAELAASAAGILAEAGYEPGFDLVPERLDILRQAQRIVARDLGTAWSEDEPEPSGLAFDDLPATVAAMAEHVQCGRSERTWTVWPVCTEHRLGVHAVVMRDVAVWRCVGGGGHTLAPVGSLITPTDAASPR</sequence>
<dbReference type="RefSeq" id="WP_212530606.1">
    <property type="nucleotide sequence ID" value="NZ_JAGSOG010000125.1"/>
</dbReference>
<organism evidence="1 2">
    <name type="scientific">Actinospica durhamensis</name>
    <dbReference type="NCBI Taxonomy" id="1508375"/>
    <lineage>
        <taxon>Bacteria</taxon>
        <taxon>Bacillati</taxon>
        <taxon>Actinomycetota</taxon>
        <taxon>Actinomycetes</taxon>
        <taxon>Catenulisporales</taxon>
        <taxon>Actinospicaceae</taxon>
        <taxon>Actinospica</taxon>
    </lineage>
</organism>
<evidence type="ECO:0000313" key="2">
    <source>
        <dbReference type="Proteomes" id="UP000675781"/>
    </source>
</evidence>
<dbReference type="EMBL" id="JAGSOG010000125">
    <property type="protein sequence ID" value="MBR7836116.1"/>
    <property type="molecule type" value="Genomic_DNA"/>
</dbReference>
<accession>A0A941ERP6</accession>
<proteinExistence type="predicted"/>
<comment type="caution">
    <text evidence="1">The sequence shown here is derived from an EMBL/GenBank/DDBJ whole genome shotgun (WGS) entry which is preliminary data.</text>
</comment>
<protein>
    <submittedName>
        <fullName evidence="1">Uncharacterized protein</fullName>
    </submittedName>
</protein>
<dbReference type="Proteomes" id="UP000675781">
    <property type="component" value="Unassembled WGS sequence"/>
</dbReference>
<evidence type="ECO:0000313" key="1">
    <source>
        <dbReference type="EMBL" id="MBR7836116.1"/>
    </source>
</evidence>
<dbReference type="AlphaFoldDB" id="A0A941ERP6"/>